<accession>A0A1X7A4Q1</accession>
<dbReference type="Gene3D" id="3.30.70.1520">
    <property type="entry name" value="Heterotetrameric sarcosine oxidase"/>
    <property type="match status" value="1"/>
</dbReference>
<dbReference type="Proteomes" id="UP000194012">
    <property type="component" value="Unassembled WGS sequence"/>
</dbReference>
<dbReference type="SUPFAM" id="SSF103025">
    <property type="entry name" value="Folate-binding domain"/>
    <property type="match status" value="1"/>
</dbReference>
<dbReference type="Pfam" id="PF04268">
    <property type="entry name" value="SoxG"/>
    <property type="match status" value="1"/>
</dbReference>
<dbReference type="Gene3D" id="3.30.1360.120">
    <property type="entry name" value="Probable tRNA modification gtpase trme, domain 1"/>
    <property type="match status" value="1"/>
</dbReference>
<name>A0A1X7A4Q1_9RHOB</name>
<protein>
    <submittedName>
        <fullName evidence="1">Sarcosine oxidase, gamma subunit family</fullName>
    </submittedName>
</protein>
<reference evidence="2" key="1">
    <citation type="submission" date="2017-03" db="EMBL/GenBank/DDBJ databases">
        <authorList>
            <person name="Rodrigo-Torres L."/>
            <person name="Arahal R.D."/>
            <person name="Lucena T."/>
        </authorList>
    </citation>
    <scope>NUCLEOTIDE SEQUENCE [LARGE SCALE GENOMIC DNA]</scope>
    <source>
        <strain evidence="2">CECT 8370</strain>
    </source>
</reference>
<dbReference type="InterPro" id="IPR007375">
    <property type="entry name" value="SoxG"/>
</dbReference>
<dbReference type="RefSeq" id="WP_085828308.1">
    <property type="nucleotide sequence ID" value="NZ_FWFJ01000045.1"/>
</dbReference>
<proteinExistence type="predicted"/>
<evidence type="ECO:0000313" key="2">
    <source>
        <dbReference type="Proteomes" id="UP000194012"/>
    </source>
</evidence>
<dbReference type="InterPro" id="IPR027266">
    <property type="entry name" value="TrmE/GcvT-like"/>
</dbReference>
<organism evidence="1 2">
    <name type="scientific">Roseovarius gaetbuli</name>
    <dbReference type="NCBI Taxonomy" id="1356575"/>
    <lineage>
        <taxon>Bacteria</taxon>
        <taxon>Pseudomonadati</taxon>
        <taxon>Pseudomonadota</taxon>
        <taxon>Alphaproteobacteria</taxon>
        <taxon>Rhodobacterales</taxon>
        <taxon>Roseobacteraceae</taxon>
        <taxon>Roseovarius</taxon>
    </lineage>
</organism>
<dbReference type="AlphaFoldDB" id="A0A1X7A4Q1"/>
<sequence>MPEYSLTPAAPLAGTDITIVDTRLVAPADLAVVSVALPLGAEKAAEKAIKTAFGVALPEVGKSSLAKDGARIVRLGSDLAFVIFTHPTPDAERVVAARLKGAAYTTDQTDVWAALDLSGPNARRALERICPIDLHPDAFAVGDSARTMMEHLGTLIIRTGDDAYRLMSGSSSAGSFLHAIETSLSNIA</sequence>
<evidence type="ECO:0000313" key="1">
    <source>
        <dbReference type="EMBL" id="SLN70549.1"/>
    </source>
</evidence>
<keyword evidence="2" id="KW-1185">Reference proteome</keyword>
<gene>
    <name evidence="1" type="ORF">ROG8370_03364</name>
</gene>
<dbReference type="OrthoDB" id="7356349at2"/>
<dbReference type="EMBL" id="FWFJ01000045">
    <property type="protein sequence ID" value="SLN70549.1"/>
    <property type="molecule type" value="Genomic_DNA"/>
</dbReference>